<dbReference type="AlphaFoldDB" id="A0A0B4H8Z4"/>
<dbReference type="EMBL" id="AZNH01000023">
    <property type="protein sequence ID" value="KID86266.1"/>
    <property type="molecule type" value="Genomic_DNA"/>
</dbReference>
<feature type="chain" id="PRO_5002092598" evidence="2">
    <location>
        <begin position="21"/>
        <end position="204"/>
    </location>
</feature>
<evidence type="ECO:0000256" key="1">
    <source>
        <dbReference type="SAM" id="MobiDB-lite"/>
    </source>
</evidence>
<organism evidence="3 4">
    <name type="scientific">Metarhizium guizhouense (strain ARSEF 977)</name>
    <dbReference type="NCBI Taxonomy" id="1276136"/>
    <lineage>
        <taxon>Eukaryota</taxon>
        <taxon>Fungi</taxon>
        <taxon>Dikarya</taxon>
        <taxon>Ascomycota</taxon>
        <taxon>Pezizomycotina</taxon>
        <taxon>Sordariomycetes</taxon>
        <taxon>Hypocreomycetidae</taxon>
        <taxon>Hypocreales</taxon>
        <taxon>Clavicipitaceae</taxon>
        <taxon>Metarhizium</taxon>
    </lineage>
</organism>
<evidence type="ECO:0000256" key="2">
    <source>
        <dbReference type="SAM" id="SignalP"/>
    </source>
</evidence>
<reference evidence="3 4" key="1">
    <citation type="journal article" date="2014" name="Proc. Natl. Acad. Sci. U.S.A.">
        <title>Trajectory and genomic determinants of fungal-pathogen speciation and host adaptation.</title>
        <authorList>
            <person name="Hu X."/>
            <person name="Xiao G."/>
            <person name="Zheng P."/>
            <person name="Shang Y."/>
            <person name="Su Y."/>
            <person name="Zhang X."/>
            <person name="Liu X."/>
            <person name="Zhan S."/>
            <person name="St Leger R.J."/>
            <person name="Wang C."/>
        </authorList>
    </citation>
    <scope>NUCLEOTIDE SEQUENCE [LARGE SCALE GENOMIC DNA]</scope>
    <source>
        <strain evidence="3 4">ARSEF 977</strain>
    </source>
</reference>
<comment type="caution">
    <text evidence="3">The sequence shown here is derived from an EMBL/GenBank/DDBJ whole genome shotgun (WGS) entry which is preliminary data.</text>
</comment>
<name>A0A0B4H8Z4_METGA</name>
<dbReference type="Proteomes" id="UP000031192">
    <property type="component" value="Unassembled WGS sequence"/>
</dbReference>
<feature type="compositionally biased region" description="Basic and acidic residues" evidence="1">
    <location>
        <begin position="43"/>
        <end position="63"/>
    </location>
</feature>
<dbReference type="Gene3D" id="3.90.210.10">
    <property type="entry name" value="Heat-Labile Enterotoxin, subunit A"/>
    <property type="match status" value="1"/>
</dbReference>
<evidence type="ECO:0000313" key="3">
    <source>
        <dbReference type="EMBL" id="KID86266.1"/>
    </source>
</evidence>
<accession>A0A0B4H8Z4</accession>
<gene>
    <name evidence="3" type="ORF">MGU_06699</name>
</gene>
<feature type="signal peptide" evidence="2">
    <location>
        <begin position="1"/>
        <end position="20"/>
    </location>
</feature>
<proteinExistence type="predicted"/>
<dbReference type="Pfam" id="PF02917">
    <property type="entry name" value="Pertussis_S1"/>
    <property type="match status" value="1"/>
</dbReference>
<dbReference type="GO" id="GO:0005576">
    <property type="term" value="C:extracellular region"/>
    <property type="evidence" value="ECO:0007669"/>
    <property type="project" value="InterPro"/>
</dbReference>
<dbReference type="SUPFAM" id="SSF56399">
    <property type="entry name" value="ADP-ribosylation"/>
    <property type="match status" value="1"/>
</dbReference>
<feature type="region of interest" description="Disordered" evidence="1">
    <location>
        <begin position="32"/>
        <end position="85"/>
    </location>
</feature>
<protein>
    <submittedName>
        <fullName evidence="3">Bordetella pertussis toxin A</fullName>
    </submittedName>
</protein>
<sequence length="204" mass="22657">MTHSGVLSAILYFLICTAIAEPLSLRYSSSLGNTEVNQKPRPKYSESRLRERSPTDDKYKDQRISATDAANKEAKGTSSKGQFFRGDARSPEEIFRSGFQAKGTNLNIEEHFCTGYGPPSGFVSLSRSRNAAKKFAKANVNPKSGKRYIYVITPNSLPDGYWMPELDWKVKFGHSALEKLGEELEFAVAGPVPPQGRCRGLRET</sequence>
<dbReference type="InterPro" id="IPR003898">
    <property type="entry name" value="Borpert_toxA"/>
</dbReference>
<keyword evidence="2" id="KW-0732">Signal</keyword>
<evidence type="ECO:0000313" key="4">
    <source>
        <dbReference type="Proteomes" id="UP000031192"/>
    </source>
</evidence>
<dbReference type="HOGENOM" id="CLU_1343535_0_0_1"/>
<dbReference type="GO" id="GO:0003950">
    <property type="term" value="F:NAD+ poly-ADP-ribosyltransferase activity"/>
    <property type="evidence" value="ECO:0007669"/>
    <property type="project" value="InterPro"/>
</dbReference>
<keyword evidence="4" id="KW-1185">Reference proteome</keyword>